<evidence type="ECO:0008006" key="6">
    <source>
        <dbReference type="Google" id="ProtNLM"/>
    </source>
</evidence>
<keyword evidence="3" id="KW-1133">Transmembrane helix</keyword>
<dbReference type="GO" id="GO:0098542">
    <property type="term" value="P:defense response to other organism"/>
    <property type="evidence" value="ECO:0007669"/>
    <property type="project" value="InterPro"/>
</dbReference>
<keyword evidence="3" id="KW-0812">Transmembrane</keyword>
<organism evidence="5">
    <name type="scientific">Arabidopsis lyrata subsp. lyrata</name>
    <name type="common">Lyre-leaved rock-cress</name>
    <dbReference type="NCBI Taxonomy" id="81972"/>
    <lineage>
        <taxon>Eukaryota</taxon>
        <taxon>Viridiplantae</taxon>
        <taxon>Streptophyta</taxon>
        <taxon>Embryophyta</taxon>
        <taxon>Tracheophyta</taxon>
        <taxon>Spermatophyta</taxon>
        <taxon>Magnoliopsida</taxon>
        <taxon>eudicotyledons</taxon>
        <taxon>Gunneridae</taxon>
        <taxon>Pentapetalae</taxon>
        <taxon>rosids</taxon>
        <taxon>malvids</taxon>
        <taxon>Brassicales</taxon>
        <taxon>Brassicaceae</taxon>
        <taxon>Camelineae</taxon>
        <taxon>Arabidopsis</taxon>
    </lineage>
</organism>
<feature type="transmembrane region" description="Helical" evidence="3">
    <location>
        <begin position="33"/>
        <end position="54"/>
    </location>
</feature>
<dbReference type="HOGENOM" id="CLU_1201284_0_0_1"/>
<dbReference type="GO" id="GO:0009506">
    <property type="term" value="C:plasmodesma"/>
    <property type="evidence" value="ECO:0007669"/>
    <property type="project" value="TreeGrafter"/>
</dbReference>
<reference evidence="5" key="1">
    <citation type="journal article" date="2011" name="Nat. Genet.">
        <title>The Arabidopsis lyrata genome sequence and the basis of rapid genome size change.</title>
        <authorList>
            <person name="Hu T.T."/>
            <person name="Pattyn P."/>
            <person name="Bakker E.G."/>
            <person name="Cao J."/>
            <person name="Cheng J.-F."/>
            <person name="Clark R.M."/>
            <person name="Fahlgren N."/>
            <person name="Fawcett J.A."/>
            <person name="Grimwood J."/>
            <person name="Gundlach H."/>
            <person name="Haberer G."/>
            <person name="Hollister J.D."/>
            <person name="Ossowski S."/>
            <person name="Ottilar R.P."/>
            <person name="Salamov A.A."/>
            <person name="Schneeberger K."/>
            <person name="Spannagl M."/>
            <person name="Wang X."/>
            <person name="Yang L."/>
            <person name="Nasrallah M.E."/>
            <person name="Bergelson J."/>
            <person name="Carrington J.C."/>
            <person name="Gaut B.S."/>
            <person name="Schmutz J."/>
            <person name="Mayer K.F.X."/>
            <person name="Van de Peer Y."/>
            <person name="Grigoriev I.V."/>
            <person name="Nordborg M."/>
            <person name="Weigel D."/>
            <person name="Guo Y.-L."/>
        </authorList>
    </citation>
    <scope>NUCLEOTIDE SEQUENCE [LARGE SCALE GENOMIC DNA]</scope>
    <source>
        <strain evidence="5">cv. MN47</strain>
    </source>
</reference>
<proteinExistence type="predicted"/>
<dbReference type="PANTHER" id="PTHR31415:SF71">
    <property type="entry name" value="TRANSMEMBRANE PROTEIN"/>
    <property type="match status" value="1"/>
</dbReference>
<keyword evidence="2 3" id="KW-0472">Membrane</keyword>
<name>D7LGV3_ARALL</name>
<comment type="subcellular location">
    <subcellularLocation>
        <location evidence="1">Membrane</location>
    </subcellularLocation>
</comment>
<dbReference type="Gramene" id="fgenesh1_pm.C_scaffold_4000577">
    <property type="protein sequence ID" value="fgenesh1_pm.C_scaffold_4000577"/>
    <property type="gene ID" value="fgenesh1_pm.C_scaffold_4000577"/>
</dbReference>
<accession>D7LGV3</accession>
<dbReference type="EMBL" id="GL348716">
    <property type="protein sequence ID" value="EFH55339.1"/>
    <property type="molecule type" value="Genomic_DNA"/>
</dbReference>
<evidence type="ECO:0000256" key="3">
    <source>
        <dbReference type="SAM" id="Phobius"/>
    </source>
</evidence>
<dbReference type="AlphaFoldDB" id="D7LGV3"/>
<evidence type="ECO:0000313" key="5">
    <source>
        <dbReference type="Proteomes" id="UP000008694"/>
    </source>
</evidence>
<evidence type="ECO:0000256" key="1">
    <source>
        <dbReference type="ARBA" id="ARBA00004370"/>
    </source>
</evidence>
<evidence type="ECO:0000256" key="2">
    <source>
        <dbReference type="ARBA" id="ARBA00023136"/>
    </source>
</evidence>
<protein>
    <recommendedName>
        <fullName evidence="6">Late embryogenesis abundant protein LEA-2 subgroup domain-containing protein</fullName>
    </recommendedName>
</protein>
<evidence type="ECO:0000313" key="4">
    <source>
        <dbReference type="EMBL" id="EFH55339.1"/>
    </source>
</evidence>
<dbReference type="PANTHER" id="PTHR31415">
    <property type="entry name" value="OS05G0367900 PROTEIN"/>
    <property type="match status" value="1"/>
</dbReference>
<gene>
    <name evidence="4" type="ORF">ARALYDRAFT_320520</name>
</gene>
<dbReference type="Proteomes" id="UP000008694">
    <property type="component" value="Unassembled WGS sequence"/>
</dbReference>
<dbReference type="GO" id="GO:0005886">
    <property type="term" value="C:plasma membrane"/>
    <property type="evidence" value="ECO:0007669"/>
    <property type="project" value="TreeGrafter"/>
</dbReference>
<dbReference type="InterPro" id="IPR044839">
    <property type="entry name" value="NDR1-like"/>
</dbReference>
<keyword evidence="5" id="KW-1185">Reference proteome</keyword>
<sequence>MQKTEAKEEGVAASKHIRLVCSNKRKNKIKKIITIYFGVSAALILLTIFPQFMLEDLYVDPHSPSVFVNLSSTNPSSKSSVYYSKLSLHVLVPGDFETETVFLQSKRQKPREVTTWTAVLANNNDNLKRTWDFLVSHGIADGYVIADIKFQWKSGIFSFRKFGLHVRCPVLLILDDLSSTSRAVFPCSQHFHL</sequence>